<gene>
    <name evidence="8" type="ORF">P167DRAFT_557138</name>
</gene>
<name>A0A3N4L2H3_9PEZI</name>
<organism evidence="8 9">
    <name type="scientific">Morchella conica CCBAS932</name>
    <dbReference type="NCBI Taxonomy" id="1392247"/>
    <lineage>
        <taxon>Eukaryota</taxon>
        <taxon>Fungi</taxon>
        <taxon>Dikarya</taxon>
        <taxon>Ascomycota</taxon>
        <taxon>Pezizomycotina</taxon>
        <taxon>Pezizomycetes</taxon>
        <taxon>Pezizales</taxon>
        <taxon>Morchellaceae</taxon>
        <taxon>Morchella</taxon>
    </lineage>
</organism>
<dbReference type="SUPFAM" id="SSF48576">
    <property type="entry name" value="Terpenoid synthases"/>
    <property type="match status" value="1"/>
</dbReference>
<dbReference type="STRING" id="1392247.A0A3N4L2H3"/>
<keyword evidence="3" id="KW-0809">Transit peptide</keyword>
<dbReference type="InParanoid" id="A0A3N4L2H3"/>
<keyword evidence="4" id="KW-0496">Mitochondrion</keyword>
<evidence type="ECO:0000313" key="9">
    <source>
        <dbReference type="Proteomes" id="UP000277580"/>
    </source>
</evidence>
<accession>A0A3N4L2H3</accession>
<dbReference type="OrthoDB" id="270318at2759"/>
<comment type="similarity">
    <text evidence="6">Belongs to the NDUFAF6 family.</text>
</comment>
<dbReference type="Gene3D" id="1.10.600.10">
    <property type="entry name" value="Farnesyl Diphosphate Synthase"/>
    <property type="match status" value="1"/>
</dbReference>
<keyword evidence="5" id="KW-0472">Membrane</keyword>
<evidence type="ECO:0000256" key="1">
    <source>
        <dbReference type="ARBA" id="ARBA00004273"/>
    </source>
</evidence>
<evidence type="ECO:0000256" key="4">
    <source>
        <dbReference type="ARBA" id="ARBA00023128"/>
    </source>
</evidence>
<sequence length="313" mass="33769">MFGKFELTPLLLPPLHPLPPSPNTPHPRAPTRKHDYASHLTTALMHPLARDAHLAIRAFNIDTALIDDAVTSVAVGRMRMQYWRDAVDATFSGRAPAEPVAVLLGSVLRGGAPLGKGWFRKVIGCREQYLGAVPFATLEDLEAYAEGTYGSLNYLSLESFGVQSVALDHVASHIGKAVGIAAILRGMPLLAFPTGAGAGAGAVVFPLDVCAQHGLRQEDVLRKGSGAEGLRDAVFAVATRANDHLITARKMLGDYAGAEGKGAPFGAFLSAVPTALYLERLEKVDFDPFDQSLQKRPWKLPWRAYRAYSTKKF</sequence>
<dbReference type="PANTHER" id="PTHR21181">
    <property type="match status" value="1"/>
</dbReference>
<evidence type="ECO:0008006" key="10">
    <source>
        <dbReference type="Google" id="ProtNLM"/>
    </source>
</evidence>
<feature type="compositionally biased region" description="Pro residues" evidence="7">
    <location>
        <begin position="13"/>
        <end position="28"/>
    </location>
</feature>
<dbReference type="PANTHER" id="PTHR21181:SF13">
    <property type="entry name" value="NADH DEHYDROGENASE (UBIQUINONE) COMPLEX I, ASSEMBLY FACTOR 6"/>
    <property type="match status" value="1"/>
</dbReference>
<proteinExistence type="inferred from homology"/>
<dbReference type="EMBL" id="ML119111">
    <property type="protein sequence ID" value="RPB15918.1"/>
    <property type="molecule type" value="Genomic_DNA"/>
</dbReference>
<protein>
    <recommendedName>
        <fullName evidence="10">Squalene/phytoene synthase</fullName>
    </recommendedName>
</protein>
<evidence type="ECO:0000256" key="7">
    <source>
        <dbReference type="SAM" id="MobiDB-lite"/>
    </source>
</evidence>
<dbReference type="Pfam" id="PF00494">
    <property type="entry name" value="SQS_PSY"/>
    <property type="match status" value="1"/>
</dbReference>
<feature type="region of interest" description="Disordered" evidence="7">
    <location>
        <begin position="13"/>
        <end position="32"/>
    </location>
</feature>
<evidence type="ECO:0000256" key="5">
    <source>
        <dbReference type="ARBA" id="ARBA00023136"/>
    </source>
</evidence>
<evidence type="ECO:0000256" key="3">
    <source>
        <dbReference type="ARBA" id="ARBA00022946"/>
    </source>
</evidence>
<dbReference type="InterPro" id="IPR002060">
    <property type="entry name" value="Squ/phyt_synthse"/>
</dbReference>
<dbReference type="Proteomes" id="UP000277580">
    <property type="component" value="Unassembled WGS sequence"/>
</dbReference>
<evidence type="ECO:0000256" key="2">
    <source>
        <dbReference type="ARBA" id="ARBA00022792"/>
    </source>
</evidence>
<keyword evidence="2" id="KW-0999">Mitochondrion inner membrane</keyword>
<reference evidence="8 9" key="1">
    <citation type="journal article" date="2018" name="Nat. Ecol. Evol.">
        <title>Pezizomycetes genomes reveal the molecular basis of ectomycorrhizal truffle lifestyle.</title>
        <authorList>
            <person name="Murat C."/>
            <person name="Payen T."/>
            <person name="Noel B."/>
            <person name="Kuo A."/>
            <person name="Morin E."/>
            <person name="Chen J."/>
            <person name="Kohler A."/>
            <person name="Krizsan K."/>
            <person name="Balestrini R."/>
            <person name="Da Silva C."/>
            <person name="Montanini B."/>
            <person name="Hainaut M."/>
            <person name="Levati E."/>
            <person name="Barry K.W."/>
            <person name="Belfiori B."/>
            <person name="Cichocki N."/>
            <person name="Clum A."/>
            <person name="Dockter R.B."/>
            <person name="Fauchery L."/>
            <person name="Guy J."/>
            <person name="Iotti M."/>
            <person name="Le Tacon F."/>
            <person name="Lindquist E.A."/>
            <person name="Lipzen A."/>
            <person name="Malagnac F."/>
            <person name="Mello A."/>
            <person name="Molinier V."/>
            <person name="Miyauchi S."/>
            <person name="Poulain J."/>
            <person name="Riccioni C."/>
            <person name="Rubini A."/>
            <person name="Sitrit Y."/>
            <person name="Splivallo R."/>
            <person name="Traeger S."/>
            <person name="Wang M."/>
            <person name="Zifcakova L."/>
            <person name="Wipf D."/>
            <person name="Zambonelli A."/>
            <person name="Paolocci F."/>
            <person name="Nowrousian M."/>
            <person name="Ottonello S."/>
            <person name="Baldrian P."/>
            <person name="Spatafora J.W."/>
            <person name="Henrissat B."/>
            <person name="Nagy L.G."/>
            <person name="Aury J.M."/>
            <person name="Wincker P."/>
            <person name="Grigoriev I.V."/>
            <person name="Bonfante P."/>
            <person name="Martin F.M."/>
        </authorList>
    </citation>
    <scope>NUCLEOTIDE SEQUENCE [LARGE SCALE GENOMIC DNA]</scope>
    <source>
        <strain evidence="8 9">CCBAS932</strain>
    </source>
</reference>
<dbReference type="InterPro" id="IPR008949">
    <property type="entry name" value="Isoprenoid_synthase_dom_sf"/>
</dbReference>
<evidence type="ECO:0000256" key="6">
    <source>
        <dbReference type="ARBA" id="ARBA00038273"/>
    </source>
</evidence>
<dbReference type="GO" id="GO:0005743">
    <property type="term" value="C:mitochondrial inner membrane"/>
    <property type="evidence" value="ECO:0007669"/>
    <property type="project" value="UniProtKB-SubCell"/>
</dbReference>
<dbReference type="AlphaFoldDB" id="A0A3N4L2H3"/>
<keyword evidence="9" id="KW-1185">Reference proteome</keyword>
<dbReference type="GO" id="GO:0032981">
    <property type="term" value="P:mitochondrial respiratory chain complex I assembly"/>
    <property type="evidence" value="ECO:0007669"/>
    <property type="project" value="TreeGrafter"/>
</dbReference>
<comment type="subcellular location">
    <subcellularLocation>
        <location evidence="1">Mitochondrion inner membrane</location>
    </subcellularLocation>
</comment>
<evidence type="ECO:0000313" key="8">
    <source>
        <dbReference type="EMBL" id="RPB15918.1"/>
    </source>
</evidence>